<dbReference type="EC" id="3.1.1.-" evidence="9"/>
<dbReference type="PROSITE" id="PS00941">
    <property type="entry name" value="CARBOXYLESTERASE_B_2"/>
    <property type="match status" value="1"/>
</dbReference>
<dbReference type="Gene3D" id="3.40.50.1820">
    <property type="entry name" value="alpha/beta hydrolase"/>
    <property type="match status" value="1"/>
</dbReference>
<evidence type="ECO:0000256" key="6">
    <source>
        <dbReference type="ARBA" id="ARBA00023180"/>
    </source>
</evidence>
<dbReference type="PANTHER" id="PTHR43918:SF4">
    <property type="entry name" value="CARBOXYLIC ESTER HYDROLASE"/>
    <property type="match status" value="1"/>
</dbReference>
<evidence type="ECO:0000256" key="7">
    <source>
        <dbReference type="ARBA" id="ARBA00048484"/>
    </source>
</evidence>
<keyword evidence="4" id="KW-0531">Neurotransmitter degradation</keyword>
<evidence type="ECO:0000256" key="5">
    <source>
        <dbReference type="ARBA" id="ARBA00023157"/>
    </source>
</evidence>
<feature type="active site" description="Charge relay system" evidence="8">
    <location>
        <position position="347"/>
    </location>
</feature>
<dbReference type="ESTHER" id="rhiap-a0a131z4i2">
    <property type="family name" value="Cholinesterase-like"/>
</dbReference>
<dbReference type="InterPro" id="IPR019826">
    <property type="entry name" value="Carboxylesterase_B_AS"/>
</dbReference>
<dbReference type="InterPro" id="IPR050654">
    <property type="entry name" value="AChE-related_enzymes"/>
</dbReference>
<feature type="active site" description="Charge relay system" evidence="8">
    <location>
        <position position="461"/>
    </location>
</feature>
<proteinExistence type="inferred from homology"/>
<dbReference type="Pfam" id="PF00135">
    <property type="entry name" value="COesterase"/>
    <property type="match status" value="1"/>
</dbReference>
<name>A0A131Z4I2_RHIAP</name>
<dbReference type="GO" id="GO:0005615">
    <property type="term" value="C:extracellular space"/>
    <property type="evidence" value="ECO:0007669"/>
    <property type="project" value="TreeGrafter"/>
</dbReference>
<sequence length="545" mass="60018">MLLGMTCKTGRLGAFVLTVLLCATAGGSHVERQTTEGRVRGRVVRSLGRSVEEFRGIPYAEPPVGKLRFRPPQPKKAWEGTLDATSGSTGCPQVPLSGVNMQGVTNTEDCLYLNVWVPVNASNPDSSRPVLVWIHGGGFTYGSANQALYNGTVLTALTDVLVVSINYRLSILGFMNAYSPEAPGNVGLLDQVMALKWVQRNIEFFGGDPRRVTLCGQSAGSMSVHAHIISPMSQGLFRRALLMSGVMYTTDMWDTVQESMAKGDRIASMVGCLNGRNLSSDPEVVIECLRNKSAEELVVAAAESVSPKVIPFFPTYHDAFIPRDPMAAIKRGFFSPVEVITGVTVDEAALILKYPAVPDLVAENLVSWNPAELTNALQARLSVIWKQDTPEVLRMYTEDAPKGNNNALRRQYVDFTSDRVFNCPLRFFAEKHSDRGGKVFAYLFAQKSPMDSLPDWMGPPHSSDLSFVFGEWYAVDPASRDGSMSEAFMRMVAAFAHNGVPELPNGQEWTPYTRSSPVMLVMDDGHFNESHGFRTSHCERWRPLF</sequence>
<evidence type="ECO:0000256" key="1">
    <source>
        <dbReference type="ARBA" id="ARBA00005964"/>
    </source>
</evidence>
<evidence type="ECO:0000256" key="9">
    <source>
        <dbReference type="RuleBase" id="RU361235"/>
    </source>
</evidence>
<organism evidence="11">
    <name type="scientific">Rhipicephalus appendiculatus</name>
    <name type="common">Brown ear tick</name>
    <dbReference type="NCBI Taxonomy" id="34631"/>
    <lineage>
        <taxon>Eukaryota</taxon>
        <taxon>Metazoa</taxon>
        <taxon>Ecdysozoa</taxon>
        <taxon>Arthropoda</taxon>
        <taxon>Chelicerata</taxon>
        <taxon>Arachnida</taxon>
        <taxon>Acari</taxon>
        <taxon>Parasitiformes</taxon>
        <taxon>Ixodida</taxon>
        <taxon>Ixodoidea</taxon>
        <taxon>Ixodidae</taxon>
        <taxon>Rhipicephalinae</taxon>
        <taxon>Rhipicephalus</taxon>
        <taxon>Rhipicephalus</taxon>
    </lineage>
</organism>
<feature type="chain" id="PRO_5007229934" description="Carboxylic ester hydrolase" evidence="9">
    <location>
        <begin position="28"/>
        <end position="545"/>
    </location>
</feature>
<dbReference type="PRINTS" id="PR00878">
    <property type="entry name" value="CHOLNESTRASE"/>
</dbReference>
<dbReference type="GO" id="GO:0019695">
    <property type="term" value="P:choline metabolic process"/>
    <property type="evidence" value="ECO:0007669"/>
    <property type="project" value="TreeGrafter"/>
</dbReference>
<dbReference type="GO" id="GO:0003990">
    <property type="term" value="F:acetylcholinesterase activity"/>
    <property type="evidence" value="ECO:0007669"/>
    <property type="project" value="UniProtKB-EC"/>
</dbReference>
<dbReference type="PANTHER" id="PTHR43918">
    <property type="entry name" value="ACETYLCHOLINESTERASE"/>
    <property type="match status" value="1"/>
</dbReference>
<keyword evidence="6" id="KW-0325">Glycoprotein</keyword>
<dbReference type="InterPro" id="IPR002018">
    <property type="entry name" value="CarbesteraseB"/>
</dbReference>
<keyword evidence="9" id="KW-0732">Signal</keyword>
<dbReference type="InterPro" id="IPR000997">
    <property type="entry name" value="Cholinesterase"/>
</dbReference>
<dbReference type="SUPFAM" id="SSF53474">
    <property type="entry name" value="alpha/beta-Hydrolases"/>
    <property type="match status" value="1"/>
</dbReference>
<keyword evidence="2" id="KW-0719">Serine esterase</keyword>
<evidence type="ECO:0000256" key="4">
    <source>
        <dbReference type="ARBA" id="ARBA00022867"/>
    </source>
</evidence>
<dbReference type="EMBL" id="GEDV01002669">
    <property type="protein sequence ID" value="JAP85888.1"/>
    <property type="molecule type" value="Transcribed_RNA"/>
</dbReference>
<accession>A0A131Z4I2</accession>
<reference evidence="11" key="1">
    <citation type="journal article" date="2016" name="Ticks Tick Borne Dis.">
        <title>De novo assembly and annotation of the salivary gland transcriptome of Rhipicephalus appendiculatus male and female ticks during blood feeding.</title>
        <authorList>
            <person name="de Castro M.H."/>
            <person name="de Klerk D."/>
            <person name="Pienaar R."/>
            <person name="Latif A.A."/>
            <person name="Rees D.J."/>
            <person name="Mans B.J."/>
        </authorList>
    </citation>
    <scope>NUCLEOTIDE SEQUENCE</scope>
    <source>
        <tissue evidence="11">Salivary glands</tissue>
    </source>
</reference>
<evidence type="ECO:0000256" key="8">
    <source>
        <dbReference type="PIRSR" id="PIRSR600997-1"/>
    </source>
</evidence>
<feature type="domain" description="Carboxylesterase type B" evidence="10">
    <location>
        <begin position="32"/>
        <end position="541"/>
    </location>
</feature>
<dbReference type="FunFam" id="3.40.50.1820:FF:000029">
    <property type="entry name" value="Acetylcholinesterase"/>
    <property type="match status" value="1"/>
</dbReference>
<keyword evidence="5" id="KW-1015">Disulfide bond</keyword>
<evidence type="ECO:0000313" key="11">
    <source>
        <dbReference type="EMBL" id="JAP85888.1"/>
    </source>
</evidence>
<protein>
    <recommendedName>
        <fullName evidence="9">Carboxylic ester hydrolase</fullName>
        <ecNumber evidence="9">3.1.1.-</ecNumber>
    </recommendedName>
</protein>
<dbReference type="PROSITE" id="PS00122">
    <property type="entry name" value="CARBOXYLESTERASE_B_1"/>
    <property type="match status" value="1"/>
</dbReference>
<dbReference type="AlphaFoldDB" id="A0A131Z4I2"/>
<dbReference type="InterPro" id="IPR029058">
    <property type="entry name" value="AB_hydrolase_fold"/>
</dbReference>
<comment type="similarity">
    <text evidence="1 9">Belongs to the type-B carboxylesterase/lipase family.</text>
</comment>
<comment type="catalytic activity">
    <reaction evidence="7">
        <text>acetylcholine + H2O = choline + acetate + H(+)</text>
        <dbReference type="Rhea" id="RHEA:17561"/>
        <dbReference type="ChEBI" id="CHEBI:15354"/>
        <dbReference type="ChEBI" id="CHEBI:15355"/>
        <dbReference type="ChEBI" id="CHEBI:15377"/>
        <dbReference type="ChEBI" id="CHEBI:15378"/>
        <dbReference type="ChEBI" id="CHEBI:30089"/>
        <dbReference type="EC" id="3.1.1.7"/>
    </reaction>
</comment>
<evidence type="ECO:0000259" key="10">
    <source>
        <dbReference type="Pfam" id="PF00135"/>
    </source>
</evidence>
<dbReference type="GO" id="GO:0005886">
    <property type="term" value="C:plasma membrane"/>
    <property type="evidence" value="ECO:0007669"/>
    <property type="project" value="TreeGrafter"/>
</dbReference>
<evidence type="ECO:0000256" key="2">
    <source>
        <dbReference type="ARBA" id="ARBA00022487"/>
    </source>
</evidence>
<dbReference type="GO" id="GO:0006581">
    <property type="term" value="P:acetylcholine catabolic process"/>
    <property type="evidence" value="ECO:0007669"/>
    <property type="project" value="TreeGrafter"/>
</dbReference>
<keyword evidence="3 9" id="KW-0378">Hydrolase</keyword>
<evidence type="ECO:0000256" key="3">
    <source>
        <dbReference type="ARBA" id="ARBA00022801"/>
    </source>
</evidence>
<dbReference type="InterPro" id="IPR019819">
    <property type="entry name" value="Carboxylesterase_B_CS"/>
</dbReference>
<feature type="active site" description="Acyl-ester intermediate" evidence="8">
    <location>
        <position position="218"/>
    </location>
</feature>
<feature type="signal peptide" evidence="9">
    <location>
        <begin position="1"/>
        <end position="27"/>
    </location>
</feature>